<evidence type="ECO:0000313" key="3">
    <source>
        <dbReference type="EMBL" id="ADB23419.1"/>
    </source>
</evidence>
<dbReference type="EMBL" id="GU253904">
    <property type="protein sequence ID" value="ADB23419.1"/>
    <property type="molecule type" value="mRNA"/>
</dbReference>
<reference evidence="3" key="1">
    <citation type="submission" date="2009-12" db="EMBL/GenBank/DDBJ databases">
        <title>Identifying secreted proteins of Marssonina brunnea by degenerate PCR.</title>
        <authorList>
            <person name="Cheng Q."/>
        </authorList>
    </citation>
    <scope>NUCLEOTIDE SEQUENCE</scope>
    <source>
        <strain evidence="3">S1</strain>
    </source>
</reference>
<organism evidence="3">
    <name type="scientific">Drepanopeziza brunnea f. sp. 'multigermtubi'</name>
    <dbReference type="NCBI Taxonomy" id="698441"/>
    <lineage>
        <taxon>Eukaryota</taxon>
        <taxon>Fungi</taxon>
        <taxon>Dikarya</taxon>
        <taxon>Ascomycota</taxon>
        <taxon>Pezizomycotina</taxon>
        <taxon>Leotiomycetes</taxon>
        <taxon>Helotiales</taxon>
        <taxon>Drepanopezizaceae</taxon>
        <taxon>Drepanopeziza</taxon>
    </lineage>
</organism>
<evidence type="ECO:0000256" key="1">
    <source>
        <dbReference type="SAM" id="SignalP"/>
    </source>
</evidence>
<proteinExistence type="evidence at transcript level"/>
<sequence>MHSNNNLLLLAFFGAATALRRTCAVDNVQNDGTGTYIITDFDTLPVIAADFCTEVPELEKLNSAPQIEAGDSFTVPCRVRKRDCLRIPNSKVGYYTVVEGDTLAYIASDFCVAASRLPTMNPGVITDNSVSPGMIIEVPCSWN</sequence>
<dbReference type="InterPro" id="IPR018392">
    <property type="entry name" value="LysM"/>
</dbReference>
<keyword evidence="1" id="KW-0732">Signal</keyword>
<dbReference type="Gene3D" id="3.10.350.10">
    <property type="entry name" value="LysM domain"/>
    <property type="match status" value="1"/>
</dbReference>
<dbReference type="InterPro" id="IPR036779">
    <property type="entry name" value="LysM_dom_sf"/>
</dbReference>
<feature type="domain" description="LysM" evidence="2">
    <location>
        <begin position="93"/>
        <end position="138"/>
    </location>
</feature>
<dbReference type="SUPFAM" id="SSF54106">
    <property type="entry name" value="LysM domain"/>
    <property type="match status" value="1"/>
</dbReference>
<dbReference type="PROSITE" id="PS51782">
    <property type="entry name" value="LYSM"/>
    <property type="match status" value="1"/>
</dbReference>
<protein>
    <submittedName>
        <fullName evidence="3">Ecp8</fullName>
    </submittedName>
</protein>
<feature type="signal peptide" evidence="1">
    <location>
        <begin position="1"/>
        <end position="24"/>
    </location>
</feature>
<evidence type="ECO:0000259" key="2">
    <source>
        <dbReference type="PROSITE" id="PS51782"/>
    </source>
</evidence>
<dbReference type="Pfam" id="PF01476">
    <property type="entry name" value="LysM"/>
    <property type="match status" value="1"/>
</dbReference>
<dbReference type="AlphaFoldDB" id="D2XTC0"/>
<dbReference type="CDD" id="cd00118">
    <property type="entry name" value="LysM"/>
    <property type="match status" value="1"/>
</dbReference>
<dbReference type="SMART" id="SM00257">
    <property type="entry name" value="LysM"/>
    <property type="match status" value="2"/>
</dbReference>
<feature type="chain" id="PRO_5003039699" evidence="1">
    <location>
        <begin position="25"/>
        <end position="143"/>
    </location>
</feature>
<accession>D2XTC0</accession>
<name>D2XTC0_9HELO</name>